<dbReference type="SMART" id="SM00216">
    <property type="entry name" value="VWD"/>
    <property type="match status" value="1"/>
</dbReference>
<dbReference type="GO" id="GO:0007160">
    <property type="term" value="P:cell-matrix adhesion"/>
    <property type="evidence" value="ECO:0007669"/>
    <property type="project" value="InterPro"/>
</dbReference>
<dbReference type="InterPro" id="IPR001846">
    <property type="entry name" value="VWF_type-D"/>
</dbReference>
<dbReference type="InterPro" id="IPR003886">
    <property type="entry name" value="NIDO_dom"/>
</dbReference>
<keyword evidence="3 7" id="KW-1133">Transmembrane helix</keyword>
<dbReference type="SMART" id="SM00539">
    <property type="entry name" value="NIDO"/>
    <property type="match status" value="1"/>
</dbReference>
<feature type="chain" id="PRO_5043751976" description="Mesh" evidence="8">
    <location>
        <begin position="20"/>
        <end position="1163"/>
    </location>
</feature>
<dbReference type="Gene3D" id="2.10.70.10">
    <property type="entry name" value="Complement Module, domain 1"/>
    <property type="match status" value="1"/>
</dbReference>
<evidence type="ECO:0000256" key="8">
    <source>
        <dbReference type="SAM" id="SignalP"/>
    </source>
</evidence>
<dbReference type="GO" id="GO:0016020">
    <property type="term" value="C:membrane"/>
    <property type="evidence" value="ECO:0007669"/>
    <property type="project" value="UniProtKB-SubCell"/>
</dbReference>
<dbReference type="InterPro" id="IPR002909">
    <property type="entry name" value="IPT_dom"/>
</dbReference>
<evidence type="ECO:0000313" key="14">
    <source>
        <dbReference type="Proteomes" id="UP001497382"/>
    </source>
</evidence>
<evidence type="ECO:0000259" key="11">
    <source>
        <dbReference type="PROSITE" id="PS51220"/>
    </source>
</evidence>
<feature type="transmembrane region" description="Helical" evidence="7">
    <location>
        <begin position="1056"/>
        <end position="1079"/>
    </location>
</feature>
<dbReference type="PANTHER" id="PTHR13802">
    <property type="entry name" value="MUCIN 4-RELATED"/>
    <property type="match status" value="1"/>
</dbReference>
<evidence type="ECO:0000256" key="7">
    <source>
        <dbReference type="SAM" id="Phobius"/>
    </source>
</evidence>
<dbReference type="PROSITE" id="PS50923">
    <property type="entry name" value="SUSHI"/>
    <property type="match status" value="1"/>
</dbReference>
<dbReference type="PROSITE" id="PS50856">
    <property type="entry name" value="AMOP"/>
    <property type="match status" value="1"/>
</dbReference>
<keyword evidence="6" id="KW-0768">Sushi</keyword>
<organism evidence="13 14">
    <name type="scientific">Larinioides sclopetarius</name>
    <dbReference type="NCBI Taxonomy" id="280406"/>
    <lineage>
        <taxon>Eukaryota</taxon>
        <taxon>Metazoa</taxon>
        <taxon>Ecdysozoa</taxon>
        <taxon>Arthropoda</taxon>
        <taxon>Chelicerata</taxon>
        <taxon>Arachnida</taxon>
        <taxon>Araneae</taxon>
        <taxon>Araneomorphae</taxon>
        <taxon>Entelegynae</taxon>
        <taxon>Araneoidea</taxon>
        <taxon>Araneidae</taxon>
        <taxon>Larinioides</taxon>
    </lineage>
</organism>
<keyword evidence="14" id="KW-1185">Reference proteome</keyword>
<dbReference type="CDD" id="cd00102">
    <property type="entry name" value="IPT"/>
    <property type="match status" value="1"/>
</dbReference>
<dbReference type="SMART" id="SM00723">
    <property type="entry name" value="AMOP"/>
    <property type="match status" value="1"/>
</dbReference>
<feature type="domain" description="AMOP" evidence="9">
    <location>
        <begin position="527"/>
        <end position="680"/>
    </location>
</feature>
<feature type="domain" description="Sushi" evidence="10">
    <location>
        <begin position="990"/>
        <end position="1048"/>
    </location>
</feature>
<dbReference type="SUPFAM" id="SSF81296">
    <property type="entry name" value="E set domains"/>
    <property type="match status" value="1"/>
</dbReference>
<evidence type="ECO:0000256" key="2">
    <source>
        <dbReference type="ARBA" id="ARBA00022692"/>
    </source>
</evidence>
<protein>
    <recommendedName>
        <fullName evidence="15">Mesh</fullName>
    </recommendedName>
</protein>
<dbReference type="PROSITE" id="PS51220">
    <property type="entry name" value="NIDO"/>
    <property type="match status" value="1"/>
</dbReference>
<comment type="caution">
    <text evidence="6">Lacks conserved residue(s) required for the propagation of feature annotation.</text>
</comment>
<dbReference type="InterPro" id="IPR014756">
    <property type="entry name" value="Ig_E-set"/>
</dbReference>
<evidence type="ECO:0000256" key="4">
    <source>
        <dbReference type="ARBA" id="ARBA00023136"/>
    </source>
</evidence>
<dbReference type="SMART" id="SM00032">
    <property type="entry name" value="CCP"/>
    <property type="match status" value="1"/>
</dbReference>
<dbReference type="Gene3D" id="2.60.40.10">
    <property type="entry name" value="Immunoglobulins"/>
    <property type="match status" value="1"/>
</dbReference>
<feature type="domain" description="NIDO" evidence="11">
    <location>
        <begin position="126"/>
        <end position="286"/>
    </location>
</feature>
<keyword evidence="5" id="KW-1015">Disulfide bond</keyword>
<evidence type="ECO:0000259" key="10">
    <source>
        <dbReference type="PROSITE" id="PS50923"/>
    </source>
</evidence>
<evidence type="ECO:0000256" key="1">
    <source>
        <dbReference type="ARBA" id="ARBA00004370"/>
    </source>
</evidence>
<dbReference type="InterPro" id="IPR056619">
    <property type="entry name" value="C8-3_MUC4"/>
</dbReference>
<gene>
    <name evidence="13" type="ORF">LARSCL_LOCUS16597</name>
</gene>
<feature type="signal peptide" evidence="8">
    <location>
        <begin position="1"/>
        <end position="19"/>
    </location>
</feature>
<dbReference type="InterPro" id="IPR000436">
    <property type="entry name" value="Sushi_SCR_CCP_dom"/>
</dbReference>
<dbReference type="Pfam" id="PF01833">
    <property type="entry name" value="TIG"/>
    <property type="match status" value="1"/>
</dbReference>
<dbReference type="EMBL" id="CAXIEN010000267">
    <property type="protein sequence ID" value="CAL1290624.1"/>
    <property type="molecule type" value="Genomic_DNA"/>
</dbReference>
<dbReference type="InterPro" id="IPR035976">
    <property type="entry name" value="Sushi/SCR/CCP_sf"/>
</dbReference>
<dbReference type="SUPFAM" id="SSF57535">
    <property type="entry name" value="Complement control module/SCR domain"/>
    <property type="match status" value="1"/>
</dbReference>
<sequence>MAQLLWMFVFMCFVQYSRCQSAPKDPPVLRAPVYIDMKRFRSELLYPHDRDHLIDTINRGQAMRDTPLPFRLPFFGFDFRYIWIHRDGYLLFNKGLLEYSSPVKFPTPFIRDPSREEDPSLIAPWFSYQDIPNSIEGAGVYSQLVNMATERNDSLKERLRLDFRDAMIGSADFELTYAIIVTWRNLTHANRMPTTTLKTNTYQAVIATDEKRTYVMFNYDAINWISDKDNYDGQKGTPPFIGFNAGNRTRAYEYEPYSQQPRVSRLPSLGFGNGIHGRFYFQVDEEIWPGCCIERYLDVNWPTRPKLTFFPRYGSMLGGTMVNVTGPCFFDPRSIIRCKFDTIEVDGIYRSPNHVSCISPPVMYHGYVDLSVSIDQGPFLFYAKYYIQPPDMVEADVNVLDGSDKLEAPERFVIQWKHEKLTWDTRAPVQAALWGYRETNENYPKLTYIDLLTDETILSGDRQHSVDLEMYKNRWNWDKLDIHFGFIAINLTEPEISRDGSRHSPVLWSGPVPLGWYFRHQWRRKYGKTWKKDICEDWYYREKYSDRFAITLFRCPCTLKQAKLDAGRFAPDLQCNEIDRKCETFHKAAYHCVRSGRPAVGGAGQLCCYDDRGELIRTGDTMYGGRPARAFQFGKHPFKQKMMIPSLSYWLHDVSPYFFCCKWAEGEDDAESCSMFKYWRTSQDCSLYQPPGVGSVFGDPHFLTFDRVNYTFNGKGEFVLTRVDHRMHKLDVQGRFEQPEPRNHQSPQINGTRLMAITARDNVSSIVEFRVRPAPARWQYHMYIIVDTEYVYFWDNSLRVQFFKGVTLYQPANVYNMSHIVAMFDSGAGVEVRVENGHMAAHVYLPLTFINKTRGLLGNWSRLKEDDFTAPDGEVYITPDARTYDIHHRFGMQYRVSEIGNNKVGRSLFFHNAIPFSQYDNMSFVPEYETPPPVPRNFSYRIDEVENICTTSTACKFDFIVTGDREFAEATRNHENYAQKLSSDVREEVIRCPELVKPRHGRKSEIRYFVGTTVRFSCDSGYRLVGYENRRCRETGLWSWGVDPECISEGDYAKKVVGISLGIVLPVIILGVLLCVCLVQRIRQRKEHYTGERGFPAHAIFELKPNLQRNGAGWSTELNWRSYVHEMEQKPKSVSFSNPWSDLRLPQTYFGNNMRYLCQVDSG</sequence>
<dbReference type="CDD" id="cd00033">
    <property type="entry name" value="CCP"/>
    <property type="match status" value="1"/>
</dbReference>
<comment type="subcellular location">
    <subcellularLocation>
        <location evidence="1">Membrane</location>
    </subcellularLocation>
</comment>
<accession>A0AAV2B4X1</accession>
<evidence type="ECO:0000256" key="3">
    <source>
        <dbReference type="ARBA" id="ARBA00022989"/>
    </source>
</evidence>
<evidence type="ECO:0000256" key="5">
    <source>
        <dbReference type="ARBA" id="ARBA00023157"/>
    </source>
</evidence>
<name>A0AAV2B4X1_9ARAC</name>
<evidence type="ECO:0000256" key="6">
    <source>
        <dbReference type="PROSITE-ProRule" id="PRU00302"/>
    </source>
</evidence>
<keyword evidence="8" id="KW-0732">Signal</keyword>
<evidence type="ECO:0000259" key="9">
    <source>
        <dbReference type="PROSITE" id="PS50856"/>
    </source>
</evidence>
<proteinExistence type="predicted"/>
<evidence type="ECO:0008006" key="15">
    <source>
        <dbReference type="Google" id="ProtNLM"/>
    </source>
</evidence>
<dbReference type="PANTHER" id="PTHR13802:SF52">
    <property type="entry name" value="MUCIN-4"/>
    <property type="match status" value="1"/>
</dbReference>
<dbReference type="InterPro" id="IPR051495">
    <property type="entry name" value="Epithelial_Barrier/Signaling"/>
</dbReference>
<dbReference type="Pfam" id="PF06119">
    <property type="entry name" value="NIDO"/>
    <property type="match status" value="1"/>
</dbReference>
<dbReference type="Pfam" id="PF00094">
    <property type="entry name" value="VWD"/>
    <property type="match status" value="1"/>
</dbReference>
<comment type="caution">
    <text evidence="13">The sequence shown here is derived from an EMBL/GenBank/DDBJ whole genome shotgun (WGS) entry which is preliminary data.</text>
</comment>
<dbReference type="Pfam" id="PF23263">
    <property type="entry name" value="C8-3_MUC4"/>
    <property type="match status" value="1"/>
</dbReference>
<dbReference type="InterPro" id="IPR005533">
    <property type="entry name" value="AMOP_dom"/>
</dbReference>
<dbReference type="Proteomes" id="UP001497382">
    <property type="component" value="Unassembled WGS sequence"/>
</dbReference>
<dbReference type="Pfam" id="PF03782">
    <property type="entry name" value="AMOP"/>
    <property type="match status" value="1"/>
</dbReference>
<reference evidence="13 14" key="1">
    <citation type="submission" date="2024-04" db="EMBL/GenBank/DDBJ databases">
        <authorList>
            <person name="Rising A."/>
            <person name="Reimegard J."/>
            <person name="Sonavane S."/>
            <person name="Akerstrom W."/>
            <person name="Nylinder S."/>
            <person name="Hedman E."/>
            <person name="Kallberg Y."/>
        </authorList>
    </citation>
    <scope>NUCLEOTIDE SEQUENCE [LARGE SCALE GENOMIC DNA]</scope>
</reference>
<evidence type="ECO:0000259" key="12">
    <source>
        <dbReference type="PROSITE" id="PS51233"/>
    </source>
</evidence>
<dbReference type="InterPro" id="IPR013783">
    <property type="entry name" value="Ig-like_fold"/>
</dbReference>
<feature type="domain" description="VWFD" evidence="12">
    <location>
        <begin position="692"/>
        <end position="902"/>
    </location>
</feature>
<keyword evidence="2 7" id="KW-0812">Transmembrane</keyword>
<evidence type="ECO:0000313" key="13">
    <source>
        <dbReference type="EMBL" id="CAL1290624.1"/>
    </source>
</evidence>
<keyword evidence="4 7" id="KW-0472">Membrane</keyword>
<dbReference type="AlphaFoldDB" id="A0AAV2B4X1"/>
<dbReference type="PROSITE" id="PS51233">
    <property type="entry name" value="VWFD"/>
    <property type="match status" value="1"/>
</dbReference>
<dbReference type="Pfam" id="PF00084">
    <property type="entry name" value="Sushi"/>
    <property type="match status" value="1"/>
</dbReference>